<proteinExistence type="predicted"/>
<evidence type="ECO:0000313" key="1">
    <source>
        <dbReference type="EMBL" id="CAD7434337.1"/>
    </source>
</evidence>
<sequence length="753" mass="83833">MASSVLGSGISADSLQRVGSGAGAGEFSRASPTTSDGYEVMQVFFKATSPEIGNDGESSFQDDGCKRCTADFFVKFEDWVTRFRCVDSSCESVDVEGLFSAPDLSLTRDESSQGPDNVSEGCQTLRSYLRRKAGNARKLAGCSPSHSLVSSLFPPNVLYFVVTRTVRWQLVLKSLAELDFDHNPILVNLGRAVSFIEPPKPDPRRTNWDKFTNVLKERLGPTTTFQTAEKVDHGTFGRKSSEWISRDPLDKATVTTKSMWFTRCPINIETVSERKRLRACTYRQMTRNFVRIPKPRPHILGRNGAPGSDGISNTVLLKLPLEVINFFVDLFNAIQLLSHFPELWKHVNVLCFYKMVIDLAQNSSYQPISFLNCLGNAQCSLAGPVLFSLYVNDIPKSPDTKLALFTDDNALVAELQRGQLVERKLQNDRSALSTRNGLTLYKQLLRPIIDYTYQAWGHLVGTHVRRMQAFQSTCLRIIVDALCPLIQRLGNYVIYPGGCHQSSYTVDWELRHLPWRVPPVLLYSGLGTTSSTLECATNPLIQWLGNYVIYPGGCHQSSYTAAWELRHLPWSVSLILLYSGLGTTSSTLEGATNPLIQWLGNYVIYPGGCHQSSYTVAWELRHLPWSVSLILLYSGLGTTSSTLEGATNPLIQRLGNYVIYPGGCHQSSYTVAWELRHLPWRVSPTSQSHAWMSEKCKTVSRLPASFVDVRCRRGGGQAVAIHVVMCAACSQLHQLLSERGAGIHPTRSVIRVC</sequence>
<protein>
    <recommendedName>
        <fullName evidence="2">Reverse transcriptase domain-containing protein</fullName>
    </recommendedName>
</protein>
<gene>
    <name evidence="1" type="ORF">TMSB3V08_LOCUS10990</name>
</gene>
<organism evidence="1">
    <name type="scientific">Timema monikensis</name>
    <dbReference type="NCBI Taxonomy" id="170555"/>
    <lineage>
        <taxon>Eukaryota</taxon>
        <taxon>Metazoa</taxon>
        <taxon>Ecdysozoa</taxon>
        <taxon>Arthropoda</taxon>
        <taxon>Hexapoda</taxon>
        <taxon>Insecta</taxon>
        <taxon>Pterygota</taxon>
        <taxon>Neoptera</taxon>
        <taxon>Polyneoptera</taxon>
        <taxon>Phasmatodea</taxon>
        <taxon>Timematodea</taxon>
        <taxon>Timematoidea</taxon>
        <taxon>Timematidae</taxon>
        <taxon>Timema</taxon>
    </lineage>
</organism>
<dbReference type="EMBL" id="OB797451">
    <property type="protein sequence ID" value="CAD7434337.1"/>
    <property type="molecule type" value="Genomic_DNA"/>
</dbReference>
<accession>A0A7R9HTG4</accession>
<reference evidence="1" key="1">
    <citation type="submission" date="2020-11" db="EMBL/GenBank/DDBJ databases">
        <authorList>
            <person name="Tran Van P."/>
        </authorList>
    </citation>
    <scope>NUCLEOTIDE SEQUENCE</scope>
</reference>
<dbReference type="AlphaFoldDB" id="A0A7R9HTG4"/>
<evidence type="ECO:0008006" key="2">
    <source>
        <dbReference type="Google" id="ProtNLM"/>
    </source>
</evidence>
<name>A0A7R9HTG4_9NEOP</name>